<protein>
    <submittedName>
        <fullName evidence="1">Uncharacterized protein</fullName>
    </submittedName>
</protein>
<dbReference type="Proteomes" id="UP000249390">
    <property type="component" value="Unassembled WGS sequence"/>
</dbReference>
<accession>A0A328DW40</accession>
<evidence type="ECO:0000313" key="1">
    <source>
        <dbReference type="EMBL" id="RAL49935.1"/>
    </source>
</evidence>
<name>A0A328DW40_9ASTE</name>
<dbReference type="AlphaFoldDB" id="A0A328DW40"/>
<keyword evidence="2" id="KW-1185">Reference proteome</keyword>
<proteinExistence type="predicted"/>
<dbReference type="EMBL" id="NQVE01000076">
    <property type="protein sequence ID" value="RAL49935.1"/>
    <property type="molecule type" value="Genomic_DNA"/>
</dbReference>
<gene>
    <name evidence="1" type="ORF">DM860_002226</name>
</gene>
<evidence type="ECO:0000313" key="2">
    <source>
        <dbReference type="Proteomes" id="UP000249390"/>
    </source>
</evidence>
<reference evidence="1 2" key="1">
    <citation type="submission" date="2018-06" db="EMBL/GenBank/DDBJ databases">
        <title>The Genome of Cuscuta australis (Dodder) Provides Insight into the Evolution of Plant Parasitism.</title>
        <authorList>
            <person name="Liu H."/>
        </authorList>
    </citation>
    <scope>NUCLEOTIDE SEQUENCE [LARGE SCALE GENOMIC DNA]</scope>
    <source>
        <strain evidence="2">cv. Yunnan</strain>
        <tissue evidence="1">Vines</tissue>
    </source>
</reference>
<organism evidence="1 2">
    <name type="scientific">Cuscuta australis</name>
    <dbReference type="NCBI Taxonomy" id="267555"/>
    <lineage>
        <taxon>Eukaryota</taxon>
        <taxon>Viridiplantae</taxon>
        <taxon>Streptophyta</taxon>
        <taxon>Embryophyta</taxon>
        <taxon>Tracheophyta</taxon>
        <taxon>Spermatophyta</taxon>
        <taxon>Magnoliopsida</taxon>
        <taxon>eudicotyledons</taxon>
        <taxon>Gunneridae</taxon>
        <taxon>Pentapetalae</taxon>
        <taxon>asterids</taxon>
        <taxon>lamiids</taxon>
        <taxon>Solanales</taxon>
        <taxon>Convolvulaceae</taxon>
        <taxon>Cuscuteae</taxon>
        <taxon>Cuscuta</taxon>
        <taxon>Cuscuta subgen. Grammica</taxon>
        <taxon>Cuscuta sect. Cleistogrammica</taxon>
    </lineage>
</organism>
<sequence>MNTLVKIEKEEDILHDQGAVSNGFSMAHLLGNIEIIAKLLGESSIENKMAFEKSVEQNILLKLFGNIEKNFHNDGEINILKRNGSDKFEGSRAKGELIRELGEDCCLGLDKLFRENDFIVFSKHAEKDEQLVFEEIPQAQYAKKNTVT</sequence>
<comment type="caution">
    <text evidence="1">The sequence shown here is derived from an EMBL/GenBank/DDBJ whole genome shotgun (WGS) entry which is preliminary data.</text>
</comment>